<organism evidence="2 3">
    <name type="scientific">Pinctada imbricata</name>
    <name type="common">Atlantic pearl-oyster</name>
    <name type="synonym">Pinctada martensii</name>
    <dbReference type="NCBI Taxonomy" id="66713"/>
    <lineage>
        <taxon>Eukaryota</taxon>
        <taxon>Metazoa</taxon>
        <taxon>Spiralia</taxon>
        <taxon>Lophotrochozoa</taxon>
        <taxon>Mollusca</taxon>
        <taxon>Bivalvia</taxon>
        <taxon>Autobranchia</taxon>
        <taxon>Pteriomorphia</taxon>
        <taxon>Pterioida</taxon>
        <taxon>Pterioidea</taxon>
        <taxon>Pteriidae</taxon>
        <taxon>Pinctada</taxon>
    </lineage>
</organism>
<feature type="signal peptide" evidence="1">
    <location>
        <begin position="1"/>
        <end position="21"/>
    </location>
</feature>
<reference evidence="2" key="1">
    <citation type="submission" date="2019-08" db="EMBL/GenBank/DDBJ databases">
        <title>The improved chromosome-level genome for the pearl oyster Pinctada fucata martensii using PacBio sequencing and Hi-C.</title>
        <authorList>
            <person name="Zheng Z."/>
        </authorList>
    </citation>
    <scope>NUCLEOTIDE SEQUENCE</scope>
    <source>
        <strain evidence="2">ZZ-2019</strain>
        <tissue evidence="2">Adductor muscle</tissue>
    </source>
</reference>
<gene>
    <name evidence="2" type="ORF">FSP39_016496</name>
</gene>
<evidence type="ECO:0000256" key="1">
    <source>
        <dbReference type="SAM" id="SignalP"/>
    </source>
</evidence>
<sequence>MFFDVSAYLHLLLSVLYSTVSRKWELIFHARAGNGEKVMPAFYGTHSKCAANAGVSCRIQDGCFQDAIDPSAVLLLKSEPKHHLRSSIIDHWVNANIKMVKVSLFKDGEEVAYIVFNAVGSTKDNWFHNTRILESSWCDVLTNGKYNIFSILGLVPLSYHINFL</sequence>
<keyword evidence="1" id="KW-0732">Signal</keyword>
<dbReference type="AlphaFoldDB" id="A0AA88YIN6"/>
<evidence type="ECO:0000313" key="2">
    <source>
        <dbReference type="EMBL" id="KAK3106273.1"/>
    </source>
</evidence>
<evidence type="ECO:0000313" key="3">
    <source>
        <dbReference type="Proteomes" id="UP001186944"/>
    </source>
</evidence>
<name>A0AA88YIN6_PINIB</name>
<comment type="caution">
    <text evidence="2">The sequence shown here is derived from an EMBL/GenBank/DDBJ whole genome shotgun (WGS) entry which is preliminary data.</text>
</comment>
<dbReference type="EMBL" id="VSWD01000003">
    <property type="protein sequence ID" value="KAK3106273.1"/>
    <property type="molecule type" value="Genomic_DNA"/>
</dbReference>
<proteinExistence type="predicted"/>
<dbReference type="Proteomes" id="UP001186944">
    <property type="component" value="Unassembled WGS sequence"/>
</dbReference>
<feature type="chain" id="PRO_5041708255" evidence="1">
    <location>
        <begin position="22"/>
        <end position="164"/>
    </location>
</feature>
<accession>A0AA88YIN6</accession>
<protein>
    <submittedName>
        <fullName evidence="2">Uncharacterized protein</fullName>
    </submittedName>
</protein>
<keyword evidence="3" id="KW-1185">Reference proteome</keyword>